<dbReference type="InterPro" id="IPR029030">
    <property type="entry name" value="Caspase-like_dom_sf"/>
</dbReference>
<reference evidence="4" key="1">
    <citation type="journal article" date="2019" name="Int. J. Syst. Evol. Microbiol.">
        <title>The Global Catalogue of Microorganisms (GCM) 10K type strain sequencing project: providing services to taxonomists for standard genome sequencing and annotation.</title>
        <authorList>
            <consortium name="The Broad Institute Genomics Platform"/>
            <consortium name="The Broad Institute Genome Sequencing Center for Infectious Disease"/>
            <person name="Wu L."/>
            <person name="Ma J."/>
        </authorList>
    </citation>
    <scope>NUCLEOTIDE SEQUENCE [LARGE SCALE GENOMIC DNA]</scope>
    <source>
        <strain evidence="4">CCUG 39402</strain>
    </source>
</reference>
<proteinExistence type="predicted"/>
<feature type="transmembrane region" description="Helical" evidence="2">
    <location>
        <begin position="189"/>
        <end position="210"/>
    </location>
</feature>
<accession>A0ABW1U6P3</accession>
<evidence type="ECO:0000313" key="3">
    <source>
        <dbReference type="EMBL" id="MFC6284707.1"/>
    </source>
</evidence>
<evidence type="ECO:0000313" key="4">
    <source>
        <dbReference type="Proteomes" id="UP001596270"/>
    </source>
</evidence>
<protein>
    <submittedName>
        <fullName evidence="3">C13 family peptidase</fullName>
    </submittedName>
</protein>
<organism evidence="3 4">
    <name type="scientific">Polaromonas aquatica</name>
    <dbReference type="NCBI Taxonomy" id="332657"/>
    <lineage>
        <taxon>Bacteria</taxon>
        <taxon>Pseudomonadati</taxon>
        <taxon>Pseudomonadota</taxon>
        <taxon>Betaproteobacteria</taxon>
        <taxon>Burkholderiales</taxon>
        <taxon>Comamonadaceae</taxon>
        <taxon>Polaromonas</taxon>
    </lineage>
</organism>
<dbReference type="RefSeq" id="WP_371435014.1">
    <property type="nucleotide sequence ID" value="NZ_JBHSRS010000084.1"/>
</dbReference>
<name>A0ABW1U6P3_9BURK</name>
<dbReference type="InterPro" id="IPR001096">
    <property type="entry name" value="Peptidase_C13"/>
</dbReference>
<dbReference type="SUPFAM" id="SSF52129">
    <property type="entry name" value="Caspase-like"/>
    <property type="match status" value="1"/>
</dbReference>
<evidence type="ECO:0000256" key="1">
    <source>
        <dbReference type="SAM" id="MobiDB-lite"/>
    </source>
</evidence>
<dbReference type="Gene3D" id="3.40.50.1460">
    <property type="match status" value="1"/>
</dbReference>
<keyword evidence="2" id="KW-0812">Transmembrane</keyword>
<dbReference type="Proteomes" id="UP001596270">
    <property type="component" value="Unassembled WGS sequence"/>
</dbReference>
<feature type="transmembrane region" description="Helical" evidence="2">
    <location>
        <begin position="54"/>
        <end position="73"/>
    </location>
</feature>
<feature type="transmembrane region" description="Helical" evidence="2">
    <location>
        <begin position="161"/>
        <end position="183"/>
    </location>
</feature>
<comment type="caution">
    <text evidence="3">The sequence shown here is derived from an EMBL/GenBank/DDBJ whole genome shotgun (WGS) entry which is preliminary data.</text>
</comment>
<keyword evidence="2" id="KW-0472">Membrane</keyword>
<feature type="region of interest" description="Disordered" evidence="1">
    <location>
        <begin position="494"/>
        <end position="517"/>
    </location>
</feature>
<feature type="transmembrane region" description="Helical" evidence="2">
    <location>
        <begin position="124"/>
        <end position="149"/>
    </location>
</feature>
<feature type="transmembrane region" description="Helical" evidence="2">
    <location>
        <begin position="85"/>
        <end position="104"/>
    </location>
</feature>
<keyword evidence="4" id="KW-1185">Reference proteome</keyword>
<keyword evidence="2" id="KW-1133">Transmembrane helix</keyword>
<dbReference type="EMBL" id="JBHSRS010000084">
    <property type="protein sequence ID" value="MFC6284707.1"/>
    <property type="molecule type" value="Genomic_DNA"/>
</dbReference>
<sequence>MNDTTIGSETLPATRAADATTPAARLPLQKWLVEGLRAGVFLRPRVAGCAPTPLQALVLTALVVFVEVGLFRLGIAGPARLDVQAWLSAWWVAGLFIGLAWWAFPTGPAQPGGEGAGRPVGVGAGFVLWVLASLPNSLMYQGLIGAIAHGWIKGAVFSQTWLYWVFYAVFTAWSLGAAILLVVRFTGPTWRGAVFALALVASTGLTAWYFNDRAWQEDYAERDAAAENRPRLHLSQQTFETQQALLQSTLAAIAPERPGVADVYALVFAPYASEDVFMRESTLVSQVLAERFDARGRVIHLLNHGSSTATHPWATTPNLQRAIAALAQRMDRDNDVLVVYLTSHGASDFKLAASHWPLQVEPLSPADLRAALDKAGIRNRVIAVSACYSGGWVDVLANDSTLVMTAADATHTSYGCGRLSELTFFGRALFDEQLRKTHSFEKAFARAVPLIRQREIDAGKDDGFSNPQIRVGANISPILKALEQRLDALLPAEAPAQPQTGQTGMKVSTQADTAPEK</sequence>
<feature type="compositionally biased region" description="Polar residues" evidence="1">
    <location>
        <begin position="500"/>
        <end position="517"/>
    </location>
</feature>
<dbReference type="Pfam" id="PF01650">
    <property type="entry name" value="Peptidase_C13"/>
    <property type="match status" value="1"/>
</dbReference>
<gene>
    <name evidence="3" type="ORF">ACFQND_26070</name>
</gene>
<evidence type="ECO:0000256" key="2">
    <source>
        <dbReference type="SAM" id="Phobius"/>
    </source>
</evidence>